<dbReference type="Proteomes" id="UP001497516">
    <property type="component" value="Chromosome 9"/>
</dbReference>
<reference evidence="2 3" key="1">
    <citation type="submission" date="2024-04" db="EMBL/GenBank/DDBJ databases">
        <authorList>
            <person name="Fracassetti M."/>
        </authorList>
    </citation>
    <scope>NUCLEOTIDE SEQUENCE [LARGE SCALE GENOMIC DNA]</scope>
</reference>
<sequence length="114" mass="12590">MRFSFSLESSQEKPNIQSRSPTSCSTPTRRRSTQQAIFPRILIGGRRERLLPSRIRETDPAVALNELQPPIATPASINDPPQGIKRTDEATPTPFSPLSPAEKTLPDLTPPFIA</sequence>
<dbReference type="EMBL" id="OZ034822">
    <property type="protein sequence ID" value="CAL1414118.1"/>
    <property type="molecule type" value="Genomic_DNA"/>
</dbReference>
<organism evidence="2 3">
    <name type="scientific">Linum trigynum</name>
    <dbReference type="NCBI Taxonomy" id="586398"/>
    <lineage>
        <taxon>Eukaryota</taxon>
        <taxon>Viridiplantae</taxon>
        <taxon>Streptophyta</taxon>
        <taxon>Embryophyta</taxon>
        <taxon>Tracheophyta</taxon>
        <taxon>Spermatophyta</taxon>
        <taxon>Magnoliopsida</taxon>
        <taxon>eudicotyledons</taxon>
        <taxon>Gunneridae</taxon>
        <taxon>Pentapetalae</taxon>
        <taxon>rosids</taxon>
        <taxon>fabids</taxon>
        <taxon>Malpighiales</taxon>
        <taxon>Linaceae</taxon>
        <taxon>Linum</taxon>
    </lineage>
</organism>
<proteinExistence type="predicted"/>
<name>A0AAV2GWD7_9ROSI</name>
<evidence type="ECO:0000256" key="1">
    <source>
        <dbReference type="SAM" id="MobiDB-lite"/>
    </source>
</evidence>
<feature type="region of interest" description="Disordered" evidence="1">
    <location>
        <begin position="1"/>
        <end position="36"/>
    </location>
</feature>
<keyword evidence="3" id="KW-1185">Reference proteome</keyword>
<protein>
    <submittedName>
        <fullName evidence="2">Uncharacterized protein</fullName>
    </submittedName>
</protein>
<feature type="region of interest" description="Disordered" evidence="1">
    <location>
        <begin position="61"/>
        <end position="114"/>
    </location>
</feature>
<dbReference type="AlphaFoldDB" id="A0AAV2GWD7"/>
<feature type="compositionally biased region" description="Polar residues" evidence="1">
    <location>
        <begin position="1"/>
        <end position="17"/>
    </location>
</feature>
<gene>
    <name evidence="2" type="ORF">LTRI10_LOCUS53299</name>
</gene>
<feature type="compositionally biased region" description="Low complexity" evidence="1">
    <location>
        <begin position="18"/>
        <end position="27"/>
    </location>
</feature>
<evidence type="ECO:0000313" key="3">
    <source>
        <dbReference type="Proteomes" id="UP001497516"/>
    </source>
</evidence>
<evidence type="ECO:0000313" key="2">
    <source>
        <dbReference type="EMBL" id="CAL1414118.1"/>
    </source>
</evidence>
<accession>A0AAV2GWD7</accession>